<proteinExistence type="predicted"/>
<reference evidence="1" key="2">
    <citation type="submission" date="2017-08" db="EMBL/GenBank/DDBJ databases">
        <title>Assembly of the North American Bullfrog Genome.</title>
        <authorList>
            <person name="Warren R.L."/>
            <person name="Vandervalk B.P."/>
            <person name="Kucuk E."/>
            <person name="Birol I."/>
            <person name="Helbing C."/>
            <person name="Pandoh P."/>
            <person name="Behsaz B."/>
            <person name="Mohamadi H."/>
            <person name="Chu J."/>
            <person name="Jackman S."/>
            <person name="Hammond S.A."/>
            <person name="Veldhoen N."/>
            <person name="Kirk H."/>
            <person name="Zhao Y."/>
            <person name="Coope R."/>
            <person name="Pleasance S."/>
            <person name="Moore R."/>
            <person name="Holt R."/>
        </authorList>
    </citation>
    <scope>NUCLEOTIDE SEQUENCE</scope>
    <source>
        <strain evidence="1">Bruno</strain>
        <tissue evidence="1">Liver</tissue>
    </source>
</reference>
<dbReference type="Proteomes" id="UP000228934">
    <property type="component" value="Unassembled WGS sequence"/>
</dbReference>
<dbReference type="CDD" id="cd02947">
    <property type="entry name" value="TRX_family"/>
    <property type="match status" value="1"/>
</dbReference>
<protein>
    <recommendedName>
        <fullName evidence="3">Thioredoxin domain-containing protein</fullName>
    </recommendedName>
</protein>
<dbReference type="AlphaFoldDB" id="A0A2G9RYZ5"/>
<accession>A0A2G9RYZ5</accession>
<dbReference type="SUPFAM" id="SSF52833">
    <property type="entry name" value="Thioredoxin-like"/>
    <property type="match status" value="1"/>
</dbReference>
<evidence type="ECO:0008006" key="3">
    <source>
        <dbReference type="Google" id="ProtNLM"/>
    </source>
</evidence>
<dbReference type="EMBL" id="KV929451">
    <property type="protein sequence ID" value="PIO33016.1"/>
    <property type="molecule type" value="Genomic_DNA"/>
</dbReference>
<keyword evidence="2" id="KW-1185">Reference proteome</keyword>
<organism evidence="1 2">
    <name type="scientific">Aquarana catesbeiana</name>
    <name type="common">American bullfrog</name>
    <name type="synonym">Rana catesbeiana</name>
    <dbReference type="NCBI Taxonomy" id="8400"/>
    <lineage>
        <taxon>Eukaryota</taxon>
        <taxon>Metazoa</taxon>
        <taxon>Chordata</taxon>
        <taxon>Craniata</taxon>
        <taxon>Vertebrata</taxon>
        <taxon>Euteleostomi</taxon>
        <taxon>Amphibia</taxon>
        <taxon>Batrachia</taxon>
        <taxon>Anura</taxon>
        <taxon>Neobatrachia</taxon>
        <taxon>Ranoidea</taxon>
        <taxon>Ranidae</taxon>
        <taxon>Aquarana</taxon>
    </lineage>
</organism>
<dbReference type="OrthoDB" id="2121326at2759"/>
<sequence length="78" mass="8844">MPDVLFIKIEVGKDDEYTKRFKIKGVPAFFYFKNGCEVGSIAVTILNHIKLKDVQQLRNYCTGLQRLHLQLGPGVPPP</sequence>
<dbReference type="EMBL" id="KV929451">
    <property type="protein sequence ID" value="PIO33015.1"/>
    <property type="molecule type" value="Genomic_DNA"/>
</dbReference>
<evidence type="ECO:0000313" key="2">
    <source>
        <dbReference type="Proteomes" id="UP000228934"/>
    </source>
</evidence>
<dbReference type="Gene3D" id="3.40.30.10">
    <property type="entry name" value="Glutaredoxin"/>
    <property type="match status" value="1"/>
</dbReference>
<gene>
    <name evidence="1" type="ORF">AB205_0167680</name>
</gene>
<evidence type="ECO:0000313" key="1">
    <source>
        <dbReference type="EMBL" id="PIO33015.1"/>
    </source>
</evidence>
<name>A0A2G9RYZ5_AQUCT</name>
<dbReference type="InterPro" id="IPR036249">
    <property type="entry name" value="Thioredoxin-like_sf"/>
</dbReference>
<reference evidence="2" key="1">
    <citation type="journal article" date="2017" name="Nat. Commun.">
        <title>The North American bullfrog draft genome provides insight into hormonal regulation of long noncoding RNA.</title>
        <authorList>
            <person name="Hammond S.A."/>
            <person name="Warren R.L."/>
            <person name="Vandervalk B.P."/>
            <person name="Kucuk E."/>
            <person name="Khan H."/>
            <person name="Gibb E.A."/>
            <person name="Pandoh P."/>
            <person name="Kirk H."/>
            <person name="Zhao Y."/>
            <person name="Jones M."/>
            <person name="Mungall A.J."/>
            <person name="Coope R."/>
            <person name="Pleasance S."/>
            <person name="Moore R.A."/>
            <person name="Holt R.A."/>
            <person name="Round J.M."/>
            <person name="Ohora S."/>
            <person name="Walle B.V."/>
            <person name="Veldhoen N."/>
            <person name="Helbing C.C."/>
            <person name="Birol I."/>
        </authorList>
    </citation>
    <scope>NUCLEOTIDE SEQUENCE [LARGE SCALE GENOMIC DNA]</scope>
</reference>